<dbReference type="EMBL" id="CP013342">
    <property type="protein sequence ID" value="AMU94108.1"/>
    <property type="molecule type" value="Genomic_DNA"/>
</dbReference>
<organism evidence="3 4">
    <name type="scientific">Sphingopyxis terrae subsp. terrae NBRC 15098</name>
    <dbReference type="NCBI Taxonomy" id="1219058"/>
    <lineage>
        <taxon>Bacteria</taxon>
        <taxon>Pseudomonadati</taxon>
        <taxon>Pseudomonadota</taxon>
        <taxon>Alphaproteobacteria</taxon>
        <taxon>Sphingomonadales</taxon>
        <taxon>Sphingomonadaceae</taxon>
        <taxon>Sphingopyxis</taxon>
    </lineage>
</organism>
<accession>A0A142VWA4</accession>
<dbReference type="Proteomes" id="UP000076234">
    <property type="component" value="Chromosome"/>
</dbReference>
<feature type="region of interest" description="Disordered" evidence="1">
    <location>
        <begin position="33"/>
        <end position="53"/>
    </location>
</feature>
<evidence type="ECO:0008006" key="5">
    <source>
        <dbReference type="Google" id="ProtNLM"/>
    </source>
</evidence>
<dbReference type="PROSITE" id="PS51257">
    <property type="entry name" value="PROKAR_LIPOPROTEIN"/>
    <property type="match status" value="1"/>
</dbReference>
<name>A0A142VWA4_9SPHN</name>
<reference evidence="3 4" key="2">
    <citation type="journal article" date="2016" name="Genome Announc.">
        <title>Complete Genome Sequence of Sphingopyxis terrae Strain 203-1 (NBRC 111660), a Polyethylene Glycol Degrader.</title>
        <authorList>
            <person name="Ohtsubo Y."/>
            <person name="Nonoyama S."/>
            <person name="Nagata Y."/>
            <person name="Numata M."/>
            <person name="Tsuchikane K."/>
            <person name="Hosoyama A."/>
            <person name="Yamazoe A."/>
            <person name="Tsuda M."/>
            <person name="Fujita N."/>
            <person name="Kawai F."/>
        </authorList>
    </citation>
    <scope>NUCLEOTIDE SEQUENCE [LARGE SCALE GENOMIC DNA]</scope>
    <source>
        <strain evidence="3 4">203-1</strain>
    </source>
</reference>
<evidence type="ECO:0000313" key="4">
    <source>
        <dbReference type="Proteomes" id="UP000076234"/>
    </source>
</evidence>
<dbReference type="RefSeq" id="WP_186401242.1">
    <property type="nucleotide sequence ID" value="NZ_CP013342.1"/>
</dbReference>
<protein>
    <recommendedName>
        <fullName evidence="5">Lipoprotein</fullName>
    </recommendedName>
</protein>
<dbReference type="KEGG" id="ster:AOA14_05755"/>
<evidence type="ECO:0000256" key="2">
    <source>
        <dbReference type="SAM" id="SignalP"/>
    </source>
</evidence>
<dbReference type="AlphaFoldDB" id="A0A142VWA4"/>
<feature type="chain" id="PRO_5007502232" description="Lipoprotein" evidence="2">
    <location>
        <begin position="24"/>
        <end position="251"/>
    </location>
</feature>
<evidence type="ECO:0000256" key="1">
    <source>
        <dbReference type="SAM" id="MobiDB-lite"/>
    </source>
</evidence>
<sequence length="251" mass="25746">MKPQSKTLFVAAGSVLLTLIACAAPAQPTAASAQESSAIRWDVSQPDDGDGDPRLQLRAKQSTSSVALDGARAEFSAARDTLGGGRGPVSFSVVHAAGRLDCTGSLHAAYEGEGQCRFAPDAGFATALESRGVGTPTRKEQLAMLMVDATVELADGLIDAGLRPHTGELVAAAALKVTPAYVRDLQSGALRLTSINDAIACKALGVDRDYVRGLAAAGYAKLTSDQVISMKALGITPDYARSMNAAAGGTQ</sequence>
<feature type="signal peptide" evidence="2">
    <location>
        <begin position="1"/>
        <end position="23"/>
    </location>
</feature>
<dbReference type="STRING" id="1219058.AOA14_05755"/>
<keyword evidence="2" id="KW-0732">Signal</keyword>
<gene>
    <name evidence="3" type="ORF">AOA14_05755</name>
</gene>
<evidence type="ECO:0000313" key="3">
    <source>
        <dbReference type="EMBL" id="AMU94108.1"/>
    </source>
</evidence>
<reference evidence="4" key="1">
    <citation type="submission" date="2015-11" db="EMBL/GenBank/DDBJ databases">
        <title>Complete genome sequence of a polyethylene glycol-degrading strain Sphingopyxis terrae strain 203-1 (NBRC 15098).</title>
        <authorList>
            <person name="Yoshiyuki O."/>
            <person name="Shouta N."/>
            <person name="Nagata Y."/>
            <person name="Numata M."/>
            <person name="Tsuchikane K."/>
            <person name="Hosoyama A."/>
            <person name="Yamazoe A."/>
            <person name="Tsuda M."/>
            <person name="Fujita N."/>
            <person name="Kawai F."/>
        </authorList>
    </citation>
    <scope>NUCLEOTIDE SEQUENCE [LARGE SCALE GENOMIC DNA]</scope>
    <source>
        <strain evidence="4">203-1</strain>
    </source>
</reference>
<proteinExistence type="predicted"/>